<accession>A0A9X1TEF1</accession>
<keyword evidence="2" id="KW-1185">Reference proteome</keyword>
<dbReference type="AlphaFoldDB" id="A0A9X1TEF1"/>
<reference evidence="1" key="1">
    <citation type="submission" date="2022-01" db="EMBL/GenBank/DDBJ databases">
        <title>Jiella avicenniae sp. nov., a novel endophytic bacterium isolated from bark of Avicennia marina.</title>
        <authorList>
            <person name="Tuo L."/>
        </authorList>
    </citation>
    <scope>NUCLEOTIDE SEQUENCE</scope>
    <source>
        <strain evidence="1">CBK1P-4</strain>
    </source>
</reference>
<dbReference type="EMBL" id="JAJUWU010000044">
    <property type="protein sequence ID" value="MCE7031018.1"/>
    <property type="molecule type" value="Genomic_DNA"/>
</dbReference>
<gene>
    <name evidence="1" type="ORF">LZD57_23885</name>
</gene>
<evidence type="ECO:0000313" key="1">
    <source>
        <dbReference type="EMBL" id="MCE7031018.1"/>
    </source>
</evidence>
<dbReference type="Proteomes" id="UP001139035">
    <property type="component" value="Unassembled WGS sequence"/>
</dbReference>
<proteinExistence type="predicted"/>
<evidence type="ECO:0000313" key="2">
    <source>
        <dbReference type="Proteomes" id="UP001139035"/>
    </source>
</evidence>
<protein>
    <submittedName>
        <fullName evidence="1">Uncharacterized protein</fullName>
    </submittedName>
</protein>
<comment type="caution">
    <text evidence="1">The sequence shown here is derived from an EMBL/GenBank/DDBJ whole genome shotgun (WGS) entry which is preliminary data.</text>
</comment>
<sequence length="71" mass="7737">MATTTTPALSDKPAPYFYADVFQTSLQVNVEVDAGTVSFNGTRKGTTKTECRDEMIATLKEAVSRLETMSL</sequence>
<name>A0A9X1TEF1_9HYPH</name>
<dbReference type="RefSeq" id="WP_233722088.1">
    <property type="nucleotide sequence ID" value="NZ_JAJUWU010000044.1"/>
</dbReference>
<organism evidence="1 2">
    <name type="scientific">Jiella avicenniae</name>
    <dbReference type="NCBI Taxonomy" id="2907202"/>
    <lineage>
        <taxon>Bacteria</taxon>
        <taxon>Pseudomonadati</taxon>
        <taxon>Pseudomonadota</taxon>
        <taxon>Alphaproteobacteria</taxon>
        <taxon>Hyphomicrobiales</taxon>
        <taxon>Aurantimonadaceae</taxon>
        <taxon>Jiella</taxon>
    </lineage>
</organism>